<sequence>MADLILRAGVAFAFLYPPFDALSNPDMWLGYFPAFMHGYMPDLVLLHAFGVVEGVIALWILSGWRIFWPASIATLMLLAIVTFHFKEFEILFRDLSIAAAALYLALTNLPVRT</sequence>
<dbReference type="AlphaFoldDB" id="A0A0G1ZAW6"/>
<feature type="transmembrane region" description="Helical" evidence="1">
    <location>
        <begin position="39"/>
        <end position="61"/>
    </location>
</feature>
<keyword evidence="1" id="KW-0472">Membrane</keyword>
<accession>A0A0G1ZAW6</accession>
<gene>
    <name evidence="2" type="ORF">UY67_C0002G0021</name>
</gene>
<evidence type="ECO:0000313" key="3">
    <source>
        <dbReference type="Proteomes" id="UP000034273"/>
    </source>
</evidence>
<feature type="transmembrane region" description="Helical" evidence="1">
    <location>
        <begin position="91"/>
        <end position="111"/>
    </location>
</feature>
<keyword evidence="1" id="KW-0812">Transmembrane</keyword>
<name>A0A0G1ZAW6_9BACT</name>
<organism evidence="2 3">
    <name type="scientific">Candidatus Kaiserbacteria bacterium GW2011_GWA2_52_12</name>
    <dbReference type="NCBI Taxonomy" id="1618671"/>
    <lineage>
        <taxon>Bacteria</taxon>
        <taxon>Candidatus Kaiseribacteriota</taxon>
    </lineage>
</organism>
<reference evidence="2 3" key="1">
    <citation type="journal article" date="2015" name="Nature">
        <title>rRNA introns, odd ribosomes, and small enigmatic genomes across a large radiation of phyla.</title>
        <authorList>
            <person name="Brown C.T."/>
            <person name="Hug L.A."/>
            <person name="Thomas B.C."/>
            <person name="Sharon I."/>
            <person name="Castelle C.J."/>
            <person name="Singh A."/>
            <person name="Wilkins M.J."/>
            <person name="Williams K.H."/>
            <person name="Banfield J.F."/>
        </authorList>
    </citation>
    <scope>NUCLEOTIDE SEQUENCE [LARGE SCALE GENOMIC DNA]</scope>
</reference>
<feature type="transmembrane region" description="Helical" evidence="1">
    <location>
        <begin position="66"/>
        <end position="85"/>
    </location>
</feature>
<comment type="caution">
    <text evidence="2">The sequence shown here is derived from an EMBL/GenBank/DDBJ whole genome shotgun (WGS) entry which is preliminary data.</text>
</comment>
<protein>
    <recommendedName>
        <fullName evidence="4">DoxX family protein</fullName>
    </recommendedName>
</protein>
<evidence type="ECO:0008006" key="4">
    <source>
        <dbReference type="Google" id="ProtNLM"/>
    </source>
</evidence>
<proteinExistence type="predicted"/>
<keyword evidence="1" id="KW-1133">Transmembrane helix</keyword>
<dbReference type="EMBL" id="LCQW01000002">
    <property type="protein sequence ID" value="KKW24872.1"/>
    <property type="molecule type" value="Genomic_DNA"/>
</dbReference>
<dbReference type="STRING" id="1618671.UY67_C0002G0021"/>
<evidence type="ECO:0000313" key="2">
    <source>
        <dbReference type="EMBL" id="KKW24872.1"/>
    </source>
</evidence>
<evidence type="ECO:0000256" key="1">
    <source>
        <dbReference type="SAM" id="Phobius"/>
    </source>
</evidence>
<dbReference type="Proteomes" id="UP000034273">
    <property type="component" value="Unassembled WGS sequence"/>
</dbReference>